<dbReference type="Proteomes" id="UP001258017">
    <property type="component" value="Unassembled WGS sequence"/>
</dbReference>
<evidence type="ECO:0000313" key="10">
    <source>
        <dbReference type="Proteomes" id="UP001258017"/>
    </source>
</evidence>
<reference evidence="9" key="1">
    <citation type="submission" date="2021-08" db="EMBL/GenBank/DDBJ databases">
        <authorList>
            <person name="Misof B."/>
            <person name="Oliver O."/>
            <person name="Podsiadlowski L."/>
            <person name="Donath A."/>
            <person name="Peters R."/>
            <person name="Mayer C."/>
            <person name="Rust J."/>
            <person name="Gunkel S."/>
            <person name="Lesny P."/>
            <person name="Martin S."/>
            <person name="Oeyen J.P."/>
            <person name="Petersen M."/>
            <person name="Panagiotis P."/>
            <person name="Wilbrandt J."/>
            <person name="Tanja T."/>
        </authorList>
    </citation>
    <scope>NUCLEOTIDE SEQUENCE</scope>
    <source>
        <strain evidence="9">GBR_01_08_01A</strain>
        <tissue evidence="9">Thorax + abdomen</tissue>
    </source>
</reference>
<accession>A0AAD9VQ54</accession>
<evidence type="ECO:0000256" key="5">
    <source>
        <dbReference type="ARBA" id="ARBA00023242"/>
    </source>
</evidence>
<dbReference type="GO" id="GO:0019185">
    <property type="term" value="C:snRNA-activating protein complex"/>
    <property type="evidence" value="ECO:0007669"/>
    <property type="project" value="TreeGrafter"/>
</dbReference>
<dbReference type="EMBL" id="JAIFRP010000038">
    <property type="protein sequence ID" value="KAK2582002.1"/>
    <property type="molecule type" value="Genomic_DNA"/>
</dbReference>
<dbReference type="InterPro" id="IPR017930">
    <property type="entry name" value="Myb_dom"/>
</dbReference>
<evidence type="ECO:0000256" key="3">
    <source>
        <dbReference type="ARBA" id="ARBA00023125"/>
    </source>
</evidence>
<sequence>MAWSSATSDSEDSNILDEIRDLENILATTPANPESLQKSSFEAIYEPCGIDTISEDPNDSKDFSLDHVTVVFNLNKQLIEELTNAKHEVSAILEDCNKKLQMIDHKIKEYAKNWTDNSKIVISTAGIPYFKDKDYFGAPKNDDAKLKIARGELQIVHFQKSCIWTARDKETLLNAVYDEATISILNNSKKKEKEKTTLPQGIVKGVLLEGRMEGMIGALGEKQFDWLKIAAMTFDDKHSADECCIMWNVLLHPDINKGKWTQTEELNLKKIAKLYGYNDWDKIAKKLNTKRTGYQCAIKYNYTKLSKLAERTWTTKEDERLYNVVSKCKIGNFIPWNQVMSYMNVRCKDQIYFRWMLRLSPHLKKGRFTKEESETLLQGVNKLGTDFTLIATQLMPDRSAVQLNDHYQTLMSRESPCHWTVSSDMKLIYLYNQLGPDWCKIAKNFKYKNRTQVRHRYTSLYKYISKGLSIFEIPRQKNENSMKLKDTEPDDEEYNIEETENDINDKIDQLLIEHFQNLNTIEPFHEESLYDSEELFKDTKELYSILEYLQANLHIPDNFNYLPLMEGDKQLLYSLKAYIKLKFERQNSTEIEAVRLKMFGSEDSGKEKHFIPPLPHEVYSNLKNDKRTECIDYVFDVNTNFLVDVETELNTPESIICLIGGLEQNIQFDKISNLQCIVKEKCEQKKMFCHIDAYRTSSFCKNINPLPSSSTVEKLSNQSTNTLLKFNQSKHEIKKNNDLIFKTHAEMYESINKSSNGVTCLDHKKELVNMSGPLIKPDYITLLCCRNFITLKNIYDIEKIFDIPEDHQDVEKKHKSERAYELLKKRLIKLFKYPIYMSRLALKEINDTMGLFSIESKNIVHKKRKGAQKNICRRKKIKTNRAGIFLYESNANIQVLNKSTNC</sequence>
<dbReference type="PROSITE" id="PS50090">
    <property type="entry name" value="MYB_LIKE"/>
    <property type="match status" value="4"/>
</dbReference>
<dbReference type="InterPro" id="IPR051575">
    <property type="entry name" value="Myb-like_DNA-bd"/>
</dbReference>
<feature type="domain" description="HTH myb-type" evidence="8">
    <location>
        <begin position="360"/>
        <end position="415"/>
    </location>
</feature>
<evidence type="ECO:0000259" key="8">
    <source>
        <dbReference type="PROSITE" id="PS51294"/>
    </source>
</evidence>
<keyword evidence="3" id="KW-0238">DNA-binding</keyword>
<evidence type="ECO:0000256" key="6">
    <source>
        <dbReference type="SAM" id="Coils"/>
    </source>
</evidence>
<feature type="domain" description="HTH myb-type" evidence="8">
    <location>
        <begin position="252"/>
        <end position="308"/>
    </location>
</feature>
<evidence type="ECO:0000259" key="7">
    <source>
        <dbReference type="PROSITE" id="PS50090"/>
    </source>
</evidence>
<keyword evidence="5" id="KW-0539">Nucleus</keyword>
<keyword evidence="2" id="KW-0805">Transcription regulation</keyword>
<dbReference type="PANTHER" id="PTHR46621:SF1">
    <property type="entry name" value="SNRNA-ACTIVATING PROTEIN COMPLEX SUBUNIT 4"/>
    <property type="match status" value="1"/>
</dbReference>
<feature type="domain" description="Myb-like" evidence="7">
    <location>
        <begin position="360"/>
        <end position="411"/>
    </location>
</feature>
<name>A0AAD9VQ54_9HYME</name>
<evidence type="ECO:0000313" key="9">
    <source>
        <dbReference type="EMBL" id="KAK2582002.1"/>
    </source>
</evidence>
<dbReference type="GO" id="GO:0042795">
    <property type="term" value="P:snRNA transcription by RNA polymerase II"/>
    <property type="evidence" value="ECO:0007669"/>
    <property type="project" value="TreeGrafter"/>
</dbReference>
<protein>
    <recommendedName>
        <fullName evidence="11">snRNA-activating protein complex subunit 4</fullName>
    </recommendedName>
</protein>
<keyword evidence="6" id="KW-0175">Coiled coil</keyword>
<dbReference type="AlphaFoldDB" id="A0AAD9VQ54"/>
<dbReference type="SUPFAM" id="SSF46689">
    <property type="entry name" value="Homeodomain-like"/>
    <property type="match status" value="3"/>
</dbReference>
<dbReference type="Pfam" id="PF00249">
    <property type="entry name" value="Myb_DNA-binding"/>
    <property type="match status" value="3"/>
</dbReference>
<dbReference type="GO" id="GO:0001006">
    <property type="term" value="F:RNA polymerase III type 3 promoter sequence-specific DNA binding"/>
    <property type="evidence" value="ECO:0007669"/>
    <property type="project" value="TreeGrafter"/>
</dbReference>
<evidence type="ECO:0000256" key="4">
    <source>
        <dbReference type="ARBA" id="ARBA00023163"/>
    </source>
</evidence>
<feature type="domain" description="Myb-like" evidence="7">
    <location>
        <begin position="419"/>
        <end position="461"/>
    </location>
</feature>
<keyword evidence="10" id="KW-1185">Reference proteome</keyword>
<evidence type="ECO:0000256" key="2">
    <source>
        <dbReference type="ARBA" id="ARBA00023015"/>
    </source>
</evidence>
<reference evidence="9" key="2">
    <citation type="journal article" date="2023" name="Commun. Biol.">
        <title>Intrasexual cuticular hydrocarbon dimorphism in a wasp sheds light on hydrocarbon biosynthesis genes in Hymenoptera.</title>
        <authorList>
            <person name="Moris V.C."/>
            <person name="Podsiadlowski L."/>
            <person name="Martin S."/>
            <person name="Oeyen J.P."/>
            <person name="Donath A."/>
            <person name="Petersen M."/>
            <person name="Wilbrandt J."/>
            <person name="Misof B."/>
            <person name="Liedtke D."/>
            <person name="Thamm M."/>
            <person name="Scheiner R."/>
            <person name="Schmitt T."/>
            <person name="Niehuis O."/>
        </authorList>
    </citation>
    <scope>NUCLEOTIDE SEQUENCE</scope>
    <source>
        <strain evidence="9">GBR_01_08_01A</strain>
    </source>
</reference>
<dbReference type="GO" id="GO:0042796">
    <property type="term" value="P:snRNA transcription by RNA polymerase III"/>
    <property type="evidence" value="ECO:0007669"/>
    <property type="project" value="TreeGrafter"/>
</dbReference>
<gene>
    <name evidence="9" type="ORF">KPH14_002435</name>
</gene>
<dbReference type="InterPro" id="IPR009057">
    <property type="entry name" value="Homeodomain-like_sf"/>
</dbReference>
<dbReference type="GO" id="GO:0005634">
    <property type="term" value="C:nucleus"/>
    <property type="evidence" value="ECO:0007669"/>
    <property type="project" value="UniProtKB-SubCell"/>
</dbReference>
<evidence type="ECO:0008006" key="11">
    <source>
        <dbReference type="Google" id="ProtNLM"/>
    </source>
</evidence>
<comment type="subcellular location">
    <subcellularLocation>
        <location evidence="1">Nucleus</location>
    </subcellularLocation>
</comment>
<dbReference type="CDD" id="cd00167">
    <property type="entry name" value="SANT"/>
    <property type="match status" value="4"/>
</dbReference>
<evidence type="ECO:0000256" key="1">
    <source>
        <dbReference type="ARBA" id="ARBA00004123"/>
    </source>
</evidence>
<comment type="caution">
    <text evidence="9">The sequence shown here is derived from an EMBL/GenBank/DDBJ whole genome shotgun (WGS) entry which is preliminary data.</text>
</comment>
<dbReference type="GO" id="GO:0000978">
    <property type="term" value="F:RNA polymerase II cis-regulatory region sequence-specific DNA binding"/>
    <property type="evidence" value="ECO:0007669"/>
    <property type="project" value="TreeGrafter"/>
</dbReference>
<keyword evidence="4" id="KW-0804">Transcription</keyword>
<feature type="coiled-coil region" evidence="6">
    <location>
        <begin position="75"/>
        <end position="113"/>
    </location>
</feature>
<dbReference type="PROSITE" id="PS51294">
    <property type="entry name" value="HTH_MYB"/>
    <property type="match status" value="2"/>
</dbReference>
<feature type="domain" description="Myb-like" evidence="7">
    <location>
        <begin position="305"/>
        <end position="359"/>
    </location>
</feature>
<organism evidence="9 10">
    <name type="scientific">Odynerus spinipes</name>
    <dbReference type="NCBI Taxonomy" id="1348599"/>
    <lineage>
        <taxon>Eukaryota</taxon>
        <taxon>Metazoa</taxon>
        <taxon>Ecdysozoa</taxon>
        <taxon>Arthropoda</taxon>
        <taxon>Hexapoda</taxon>
        <taxon>Insecta</taxon>
        <taxon>Pterygota</taxon>
        <taxon>Neoptera</taxon>
        <taxon>Endopterygota</taxon>
        <taxon>Hymenoptera</taxon>
        <taxon>Apocrita</taxon>
        <taxon>Aculeata</taxon>
        <taxon>Vespoidea</taxon>
        <taxon>Vespidae</taxon>
        <taxon>Eumeninae</taxon>
        <taxon>Odynerus</taxon>
    </lineage>
</organism>
<dbReference type="PANTHER" id="PTHR46621">
    <property type="entry name" value="SNRNA-ACTIVATING PROTEIN COMPLEX SUBUNIT 4"/>
    <property type="match status" value="1"/>
</dbReference>
<proteinExistence type="predicted"/>
<dbReference type="SMART" id="SM00717">
    <property type="entry name" value="SANT"/>
    <property type="match status" value="5"/>
</dbReference>
<dbReference type="Gene3D" id="1.10.10.60">
    <property type="entry name" value="Homeodomain-like"/>
    <property type="match status" value="4"/>
</dbReference>
<feature type="domain" description="Myb-like" evidence="7">
    <location>
        <begin position="252"/>
        <end position="304"/>
    </location>
</feature>
<dbReference type="InterPro" id="IPR001005">
    <property type="entry name" value="SANT/Myb"/>
</dbReference>